<keyword evidence="2" id="KW-1185">Reference proteome</keyword>
<reference evidence="1 2" key="1">
    <citation type="submission" date="2021-06" db="EMBL/GenBank/DDBJ databases">
        <title>Caerostris extrusa draft genome.</title>
        <authorList>
            <person name="Kono N."/>
            <person name="Arakawa K."/>
        </authorList>
    </citation>
    <scope>NUCLEOTIDE SEQUENCE [LARGE SCALE GENOMIC DNA]</scope>
</reference>
<evidence type="ECO:0000313" key="1">
    <source>
        <dbReference type="EMBL" id="GIX69869.1"/>
    </source>
</evidence>
<sequence length="174" mass="19630">MKEDFVDKRFRPPLPEAIPSPCTEGVVFWLKNAAYPVHGDGITSGTGGRKSFYRRNFLTFLGGSGLPVSVSGRCQRQTTLNHKSDNLDISCRRWDHTKEDIHLSFKHKVYIITKYSNIDKRHFCNQNTTPSVHDEGIASRGGRKSFYRRNLLSFLGGSSLPASVSGRCQRQVLL</sequence>
<dbReference type="Proteomes" id="UP001054945">
    <property type="component" value="Unassembled WGS sequence"/>
</dbReference>
<dbReference type="EMBL" id="BPLR01002091">
    <property type="protein sequence ID" value="GIX69869.1"/>
    <property type="molecule type" value="Genomic_DNA"/>
</dbReference>
<proteinExistence type="predicted"/>
<dbReference type="AlphaFoldDB" id="A0AAV4MGD3"/>
<accession>A0AAV4MGD3</accession>
<name>A0AAV4MGD3_CAEEX</name>
<evidence type="ECO:0000313" key="2">
    <source>
        <dbReference type="Proteomes" id="UP001054945"/>
    </source>
</evidence>
<gene>
    <name evidence="1" type="ORF">CEXT_15651</name>
</gene>
<comment type="caution">
    <text evidence="1">The sequence shown here is derived from an EMBL/GenBank/DDBJ whole genome shotgun (WGS) entry which is preliminary data.</text>
</comment>
<protein>
    <submittedName>
        <fullName evidence="1">Uncharacterized protein</fullName>
    </submittedName>
</protein>
<organism evidence="1 2">
    <name type="scientific">Caerostris extrusa</name>
    <name type="common">Bark spider</name>
    <name type="synonym">Caerostris bankana</name>
    <dbReference type="NCBI Taxonomy" id="172846"/>
    <lineage>
        <taxon>Eukaryota</taxon>
        <taxon>Metazoa</taxon>
        <taxon>Ecdysozoa</taxon>
        <taxon>Arthropoda</taxon>
        <taxon>Chelicerata</taxon>
        <taxon>Arachnida</taxon>
        <taxon>Araneae</taxon>
        <taxon>Araneomorphae</taxon>
        <taxon>Entelegynae</taxon>
        <taxon>Araneoidea</taxon>
        <taxon>Araneidae</taxon>
        <taxon>Caerostris</taxon>
    </lineage>
</organism>